<dbReference type="RefSeq" id="WP_078762118.1">
    <property type="nucleotide sequence ID" value="NZ_FUWS01000007.1"/>
</dbReference>
<evidence type="ECO:0000259" key="1">
    <source>
        <dbReference type="PROSITE" id="PS51186"/>
    </source>
</evidence>
<protein>
    <submittedName>
        <fullName evidence="2">Acetyltransferase (GNAT) family protein</fullName>
    </submittedName>
</protein>
<dbReference type="STRING" id="1122192.SAMN02745673_02798"/>
<dbReference type="PROSITE" id="PS51186">
    <property type="entry name" value="GNAT"/>
    <property type="match status" value="1"/>
</dbReference>
<keyword evidence="3" id="KW-1185">Reference proteome</keyword>
<dbReference type="Pfam" id="PF00583">
    <property type="entry name" value="Acetyltransf_1"/>
    <property type="match status" value="1"/>
</dbReference>
<organism evidence="2 3">
    <name type="scientific">Marinactinospora thermotolerans DSM 45154</name>
    <dbReference type="NCBI Taxonomy" id="1122192"/>
    <lineage>
        <taxon>Bacteria</taxon>
        <taxon>Bacillati</taxon>
        <taxon>Actinomycetota</taxon>
        <taxon>Actinomycetes</taxon>
        <taxon>Streptosporangiales</taxon>
        <taxon>Nocardiopsidaceae</taxon>
        <taxon>Marinactinospora</taxon>
    </lineage>
</organism>
<dbReference type="EMBL" id="FUWS01000007">
    <property type="protein sequence ID" value="SKA17029.1"/>
    <property type="molecule type" value="Genomic_DNA"/>
</dbReference>
<evidence type="ECO:0000313" key="3">
    <source>
        <dbReference type="Proteomes" id="UP000190637"/>
    </source>
</evidence>
<gene>
    <name evidence="2" type="ORF">SAMN02745673_02798</name>
</gene>
<evidence type="ECO:0000313" key="2">
    <source>
        <dbReference type="EMBL" id="SKA17029.1"/>
    </source>
</evidence>
<accession>A0A1T4RM38</accession>
<dbReference type="Gene3D" id="3.40.630.30">
    <property type="match status" value="1"/>
</dbReference>
<dbReference type="Proteomes" id="UP000190637">
    <property type="component" value="Unassembled WGS sequence"/>
</dbReference>
<sequence length="183" mass="19649">MTDSRSIGAPTVTVGPADVELVRLDGDDPRTGNLRAAVLKHRLAPGQHRFSDLAVNTLPRADADSQRIPFAVVAEGTAVGFGIIDRRGAPAEVVADPSRTVLLRAFYIDSRWQGHGFGRGACAALDPLVREVAPEAGEVLLTVNEHNHTAIRAYLAGGFGHTGYRYLSEDTGPQFVLRRGLRT</sequence>
<dbReference type="SUPFAM" id="SSF55729">
    <property type="entry name" value="Acyl-CoA N-acyltransferases (Nat)"/>
    <property type="match status" value="1"/>
</dbReference>
<feature type="domain" description="N-acetyltransferase" evidence="1">
    <location>
        <begin position="29"/>
        <end position="182"/>
    </location>
</feature>
<dbReference type="InterPro" id="IPR016181">
    <property type="entry name" value="Acyl_CoA_acyltransferase"/>
</dbReference>
<keyword evidence="2" id="KW-0808">Transferase</keyword>
<dbReference type="OrthoDB" id="3425968at2"/>
<dbReference type="GO" id="GO:0016747">
    <property type="term" value="F:acyltransferase activity, transferring groups other than amino-acyl groups"/>
    <property type="evidence" value="ECO:0007669"/>
    <property type="project" value="InterPro"/>
</dbReference>
<dbReference type="AlphaFoldDB" id="A0A1T4RM38"/>
<name>A0A1T4RM38_9ACTN</name>
<proteinExistence type="predicted"/>
<reference evidence="2 3" key="1">
    <citation type="submission" date="2017-02" db="EMBL/GenBank/DDBJ databases">
        <authorList>
            <person name="Peterson S.W."/>
        </authorList>
    </citation>
    <scope>NUCLEOTIDE SEQUENCE [LARGE SCALE GENOMIC DNA]</scope>
    <source>
        <strain evidence="2 3">DSM 45154</strain>
    </source>
</reference>
<dbReference type="InterPro" id="IPR000182">
    <property type="entry name" value="GNAT_dom"/>
</dbReference>